<gene>
    <name evidence="1" type="ORF">MM171A02317_0006</name>
</gene>
<sequence length="128" mass="14804">MSTWLKLLPLEIDGVEELIEPVEVLKGDDTVLGVICSEDLKKIWSLYKSLRKEAELLAVEQKYTTPTDEEKGKVAELATKARALELIFWIGVQDELQMWARPQDFSHYICAGWKVAEFKRPEMPFFPF</sequence>
<dbReference type="AlphaFoldDB" id="A0A6M3X547"/>
<organism evidence="1">
    <name type="scientific">viral metagenome</name>
    <dbReference type="NCBI Taxonomy" id="1070528"/>
    <lineage>
        <taxon>unclassified sequences</taxon>
        <taxon>metagenomes</taxon>
        <taxon>organismal metagenomes</taxon>
    </lineage>
</organism>
<accession>A0A6M3X547</accession>
<reference evidence="1" key="1">
    <citation type="submission" date="2020-03" db="EMBL/GenBank/DDBJ databases">
        <title>The deep terrestrial virosphere.</title>
        <authorList>
            <person name="Holmfeldt K."/>
            <person name="Nilsson E."/>
            <person name="Simone D."/>
            <person name="Lopez-Fernandez M."/>
            <person name="Wu X."/>
            <person name="de Brujin I."/>
            <person name="Lundin D."/>
            <person name="Andersson A."/>
            <person name="Bertilsson S."/>
            <person name="Dopson M."/>
        </authorList>
    </citation>
    <scope>NUCLEOTIDE SEQUENCE</scope>
    <source>
        <strain evidence="1">MM171A02317</strain>
    </source>
</reference>
<name>A0A6M3X547_9ZZZZ</name>
<evidence type="ECO:0000313" key="1">
    <source>
        <dbReference type="EMBL" id="QJH92828.1"/>
    </source>
</evidence>
<protein>
    <submittedName>
        <fullName evidence="1">Uncharacterized protein</fullName>
    </submittedName>
</protein>
<dbReference type="EMBL" id="MT143924">
    <property type="protein sequence ID" value="QJH92828.1"/>
    <property type="molecule type" value="Genomic_DNA"/>
</dbReference>
<proteinExistence type="predicted"/>